<dbReference type="InterPro" id="IPR003715">
    <property type="entry name" value="Poly_export_N"/>
</dbReference>
<evidence type="ECO:0000256" key="1">
    <source>
        <dbReference type="ARBA" id="ARBA00022729"/>
    </source>
</evidence>
<dbReference type="AlphaFoldDB" id="A0A395JPB7"/>
<dbReference type="Proteomes" id="UP000253083">
    <property type="component" value="Unassembled WGS sequence"/>
</dbReference>
<evidence type="ECO:0000259" key="2">
    <source>
        <dbReference type="Pfam" id="PF02563"/>
    </source>
</evidence>
<feature type="domain" description="Polysaccharide export protein N-terminal" evidence="2">
    <location>
        <begin position="74"/>
        <end position="146"/>
    </location>
</feature>
<dbReference type="EMBL" id="QNRT01000002">
    <property type="protein sequence ID" value="RBP51418.1"/>
    <property type="molecule type" value="Genomic_DNA"/>
</dbReference>
<dbReference type="RefSeq" id="WP_147250992.1">
    <property type="nucleotide sequence ID" value="NZ_QNRT01000002.1"/>
</dbReference>
<evidence type="ECO:0000313" key="4">
    <source>
        <dbReference type="Proteomes" id="UP000253083"/>
    </source>
</evidence>
<accession>A0A395JPB7</accession>
<dbReference type="OrthoDB" id="494751at2"/>
<keyword evidence="1" id="KW-0732">Signal</keyword>
<evidence type="ECO:0000313" key="3">
    <source>
        <dbReference type="EMBL" id="RBP51418.1"/>
    </source>
</evidence>
<gene>
    <name evidence="3" type="ORF">DFR28_102845</name>
</gene>
<dbReference type="PANTHER" id="PTHR33619">
    <property type="entry name" value="POLYSACCHARIDE EXPORT PROTEIN GFCE-RELATED"/>
    <property type="match status" value="1"/>
</dbReference>
<dbReference type="InterPro" id="IPR049712">
    <property type="entry name" value="Poly_export"/>
</dbReference>
<dbReference type="Gene3D" id="3.10.560.10">
    <property type="entry name" value="Outer membrane lipoprotein wza domain like"/>
    <property type="match status" value="1"/>
</dbReference>
<dbReference type="PANTHER" id="PTHR33619:SF3">
    <property type="entry name" value="POLYSACCHARIDE EXPORT PROTEIN GFCE-RELATED"/>
    <property type="match status" value="1"/>
</dbReference>
<proteinExistence type="predicted"/>
<keyword evidence="4" id="KW-1185">Reference proteome</keyword>
<dbReference type="Pfam" id="PF02563">
    <property type="entry name" value="Poly_export"/>
    <property type="match status" value="1"/>
</dbReference>
<sequence length="396" mass="42370">MKTPHKLISHLCVPLLILLTGCSTVPQSLDSLQQDNGESFIRIVDHADTPITHRKPAMTSHSGQHSMNTLSTAEPLLTIGDVIRLSIDGMPRFDGVYQIDATGQLDFPFAPSVSVLGHSRQSLQLHLENELVRIKWFHQDTVNVNLSVVRLGPAFILVSGAVFNPGGVTLNSPNLDTPEAPIQQVAGTLSTRRDLTSALSAAGGVRPDADLSAIYIQRGNNLFKVSASGILTGQSRADNIMLNDGDRVWVDSQGFENAALIRPSQITPPGMRVFMSNLTAPALTNAQSAVGADATRLPYGSSLLDAAVSANCVGGTHQANASRSVVLITKNYGSRQQIVVRRTINQLMTASSQSSVNPYVMPNDAVACYDSKFTNFRDVARGIVEVISPLILGAVL</sequence>
<reference evidence="3 4" key="1">
    <citation type="submission" date="2018-06" db="EMBL/GenBank/DDBJ databases">
        <title>Genomic Encyclopedia of Type Strains, Phase IV (KMG-IV): sequencing the most valuable type-strain genomes for metagenomic binning, comparative biology and taxonomic classification.</title>
        <authorList>
            <person name="Goeker M."/>
        </authorList>
    </citation>
    <scope>NUCLEOTIDE SEQUENCE [LARGE SCALE GENOMIC DNA]</scope>
    <source>
        <strain evidence="3 4">DSM 24032</strain>
    </source>
</reference>
<organism evidence="3 4">
    <name type="scientific">Arenicella xantha</name>
    <dbReference type="NCBI Taxonomy" id="644221"/>
    <lineage>
        <taxon>Bacteria</taxon>
        <taxon>Pseudomonadati</taxon>
        <taxon>Pseudomonadota</taxon>
        <taxon>Gammaproteobacteria</taxon>
        <taxon>Arenicellales</taxon>
        <taxon>Arenicellaceae</taxon>
        <taxon>Arenicella</taxon>
    </lineage>
</organism>
<name>A0A395JPB7_9GAMM</name>
<protein>
    <submittedName>
        <fullName evidence="3">Protein involved in polysaccharide export with SLBB domain</fullName>
    </submittedName>
</protein>
<comment type="caution">
    <text evidence="3">The sequence shown here is derived from an EMBL/GenBank/DDBJ whole genome shotgun (WGS) entry which is preliminary data.</text>
</comment>
<dbReference type="InParanoid" id="A0A395JPB7"/>
<dbReference type="PROSITE" id="PS51257">
    <property type="entry name" value="PROKAR_LIPOPROTEIN"/>
    <property type="match status" value="1"/>
</dbReference>
<dbReference type="GO" id="GO:0015159">
    <property type="term" value="F:polysaccharide transmembrane transporter activity"/>
    <property type="evidence" value="ECO:0007669"/>
    <property type="project" value="InterPro"/>
</dbReference>